<evidence type="ECO:0000256" key="1">
    <source>
        <dbReference type="ARBA" id="ARBA00008812"/>
    </source>
</evidence>
<reference evidence="3 4" key="1">
    <citation type="submission" date="2017-10" db="EMBL/GenBank/DDBJ databases">
        <title>Sequencing the genomes of 1000 actinobacteria strains.</title>
        <authorList>
            <person name="Klenk H.-P."/>
        </authorList>
    </citation>
    <scope>NUCLEOTIDE SEQUENCE [LARGE SCALE GENOMIC DNA]</scope>
    <source>
        <strain evidence="3 4">DSM 21798</strain>
    </source>
</reference>
<name>A0A2A9DT99_9MICO</name>
<dbReference type="SUPFAM" id="SSF101874">
    <property type="entry name" value="YceI-like"/>
    <property type="match status" value="1"/>
</dbReference>
<keyword evidence="4" id="KW-1185">Reference proteome</keyword>
<dbReference type="SMART" id="SM00867">
    <property type="entry name" value="YceI"/>
    <property type="match status" value="1"/>
</dbReference>
<dbReference type="AlphaFoldDB" id="A0A2A9DT99"/>
<evidence type="ECO:0000313" key="3">
    <source>
        <dbReference type="EMBL" id="PFG29202.1"/>
    </source>
</evidence>
<dbReference type="PANTHER" id="PTHR34406:SF1">
    <property type="entry name" value="PROTEIN YCEI"/>
    <property type="match status" value="1"/>
</dbReference>
<comment type="similarity">
    <text evidence="1">Belongs to the UPF0312 family.</text>
</comment>
<gene>
    <name evidence="3" type="ORF">ATJ78_0099</name>
</gene>
<dbReference type="InterPro" id="IPR036761">
    <property type="entry name" value="TTHA0802/YceI-like_sf"/>
</dbReference>
<protein>
    <submittedName>
        <fullName evidence="3">Polyisoprenoid-binding protein YceI</fullName>
    </submittedName>
</protein>
<proteinExistence type="inferred from homology"/>
<comment type="caution">
    <text evidence="3">The sequence shown here is derived from an EMBL/GenBank/DDBJ whole genome shotgun (WGS) entry which is preliminary data.</text>
</comment>
<sequence length="190" mass="20788">MQLHRYMTENTLVHPQYIAGTWTLDPMHSKLEFSLKHLMISKVRGTFDVVDATVVTAENPADSTVEATIDVSSVNTGQADRDNHLRTSDFFKVDEFPTMTFRSTKISNDGDDFTIEGELTLRGVTKPVTLTGEFGGVIDAQGQTKAGLTASTTINRLDYGVNWNAAIEAGGMTLGDKVAITLDLQFALQQ</sequence>
<organism evidence="3 4">
    <name type="scientific">Paramicrobacterium agarici</name>
    <dbReference type="NCBI Taxonomy" id="630514"/>
    <lineage>
        <taxon>Bacteria</taxon>
        <taxon>Bacillati</taxon>
        <taxon>Actinomycetota</taxon>
        <taxon>Actinomycetes</taxon>
        <taxon>Micrococcales</taxon>
        <taxon>Microbacteriaceae</taxon>
        <taxon>Paramicrobacterium</taxon>
    </lineage>
</organism>
<dbReference type="Gene3D" id="2.40.128.110">
    <property type="entry name" value="Lipid/polyisoprenoid-binding, YceI-like"/>
    <property type="match status" value="1"/>
</dbReference>
<dbReference type="PANTHER" id="PTHR34406">
    <property type="entry name" value="PROTEIN YCEI"/>
    <property type="match status" value="1"/>
</dbReference>
<feature type="domain" description="Lipid/polyisoprenoid-binding YceI-like" evidence="2">
    <location>
        <begin position="21"/>
        <end position="187"/>
    </location>
</feature>
<dbReference type="Proteomes" id="UP000221369">
    <property type="component" value="Unassembled WGS sequence"/>
</dbReference>
<dbReference type="InterPro" id="IPR007372">
    <property type="entry name" value="Lipid/polyisoprenoid-bd_YceI"/>
</dbReference>
<dbReference type="Pfam" id="PF04264">
    <property type="entry name" value="YceI"/>
    <property type="match status" value="1"/>
</dbReference>
<evidence type="ECO:0000313" key="4">
    <source>
        <dbReference type="Proteomes" id="UP000221369"/>
    </source>
</evidence>
<accession>A0A2A9DT99</accession>
<evidence type="ECO:0000259" key="2">
    <source>
        <dbReference type="SMART" id="SM00867"/>
    </source>
</evidence>
<dbReference type="EMBL" id="PDJE01000001">
    <property type="protein sequence ID" value="PFG29202.1"/>
    <property type="molecule type" value="Genomic_DNA"/>
</dbReference>